<gene>
    <name evidence="1" type="ORF">BAE44_0011654</name>
</gene>
<evidence type="ECO:0000313" key="1">
    <source>
        <dbReference type="EMBL" id="OEL27324.1"/>
    </source>
</evidence>
<keyword evidence="2" id="KW-1185">Reference proteome</keyword>
<proteinExistence type="predicted"/>
<evidence type="ECO:0000313" key="2">
    <source>
        <dbReference type="Proteomes" id="UP000095767"/>
    </source>
</evidence>
<name>A0A1E5VQG7_9POAL</name>
<organism evidence="1 2">
    <name type="scientific">Dichanthelium oligosanthes</name>
    <dbReference type="NCBI Taxonomy" id="888268"/>
    <lineage>
        <taxon>Eukaryota</taxon>
        <taxon>Viridiplantae</taxon>
        <taxon>Streptophyta</taxon>
        <taxon>Embryophyta</taxon>
        <taxon>Tracheophyta</taxon>
        <taxon>Spermatophyta</taxon>
        <taxon>Magnoliopsida</taxon>
        <taxon>Liliopsida</taxon>
        <taxon>Poales</taxon>
        <taxon>Poaceae</taxon>
        <taxon>PACMAD clade</taxon>
        <taxon>Panicoideae</taxon>
        <taxon>Panicodae</taxon>
        <taxon>Paniceae</taxon>
        <taxon>Dichantheliinae</taxon>
        <taxon>Dichanthelium</taxon>
    </lineage>
</organism>
<protein>
    <submittedName>
        <fullName evidence="1">Uncharacterized protein</fullName>
    </submittedName>
</protein>
<reference evidence="1 2" key="1">
    <citation type="submission" date="2016-09" db="EMBL/GenBank/DDBJ databases">
        <title>The draft genome of Dichanthelium oligosanthes: A C3 panicoid grass species.</title>
        <authorList>
            <person name="Studer A.J."/>
            <person name="Schnable J.C."/>
            <person name="Brutnell T.P."/>
        </authorList>
    </citation>
    <scope>NUCLEOTIDE SEQUENCE [LARGE SCALE GENOMIC DNA]</scope>
    <source>
        <strain evidence="2">cv. Kellogg 1175</strain>
        <tissue evidence="1">Leaf</tissue>
    </source>
</reference>
<dbReference type="Proteomes" id="UP000095767">
    <property type="component" value="Unassembled WGS sequence"/>
</dbReference>
<dbReference type="AlphaFoldDB" id="A0A1E5VQG7"/>
<dbReference type="EMBL" id="LWDX02032786">
    <property type="protein sequence ID" value="OEL27324.1"/>
    <property type="molecule type" value="Genomic_DNA"/>
</dbReference>
<accession>A0A1E5VQG7</accession>
<sequence length="41" mass="4736">MESIKNVRCMILIATAYLRCRRIGRSVTVTFLVSCRINVFT</sequence>
<comment type="caution">
    <text evidence="1">The sequence shown here is derived from an EMBL/GenBank/DDBJ whole genome shotgun (WGS) entry which is preliminary data.</text>
</comment>